<name>A0AA37TPC6_9GAMM</name>
<keyword evidence="2" id="KW-0812">Transmembrane</keyword>
<feature type="transmembrane region" description="Helical" evidence="2">
    <location>
        <begin position="21"/>
        <end position="43"/>
    </location>
</feature>
<keyword evidence="2" id="KW-1133">Transmembrane helix</keyword>
<dbReference type="PIRSF" id="PIRSF016482">
    <property type="entry name" value="PilO"/>
    <property type="match status" value="1"/>
</dbReference>
<dbReference type="PANTHER" id="PTHR39555">
    <property type="entry name" value="FIMBRIAL ASSEMBLY PROTEIN PILO-LIKE PROTEIN-RELATED"/>
    <property type="match status" value="1"/>
</dbReference>
<keyword evidence="1" id="KW-0175">Coiled coil</keyword>
<dbReference type="Gene3D" id="1.10.287.540">
    <property type="entry name" value="Helix hairpin bin"/>
    <property type="match status" value="1"/>
</dbReference>
<dbReference type="GO" id="GO:0043683">
    <property type="term" value="P:type IV pilus assembly"/>
    <property type="evidence" value="ECO:0007669"/>
    <property type="project" value="InterPro"/>
</dbReference>
<dbReference type="Proteomes" id="UP001157439">
    <property type="component" value="Unassembled WGS sequence"/>
</dbReference>
<keyword evidence="2" id="KW-0472">Membrane</keyword>
<proteinExistence type="predicted"/>
<dbReference type="Pfam" id="PF04350">
    <property type="entry name" value="PilO"/>
    <property type="match status" value="1"/>
</dbReference>
<evidence type="ECO:0000256" key="1">
    <source>
        <dbReference type="SAM" id="Coils"/>
    </source>
</evidence>
<keyword evidence="4" id="KW-1185">Reference proteome</keyword>
<feature type="coiled-coil region" evidence="1">
    <location>
        <begin position="68"/>
        <end position="95"/>
    </location>
</feature>
<comment type="caution">
    <text evidence="3">The sequence shown here is derived from an EMBL/GenBank/DDBJ whole genome shotgun (WGS) entry which is preliminary data.</text>
</comment>
<dbReference type="RefSeq" id="WP_095497729.1">
    <property type="nucleotide sequence ID" value="NZ_BSPO01000001.1"/>
</dbReference>
<organism evidence="3 4">
    <name type="scientific">Paraferrimonas haliotis</name>
    <dbReference type="NCBI Taxonomy" id="2013866"/>
    <lineage>
        <taxon>Bacteria</taxon>
        <taxon>Pseudomonadati</taxon>
        <taxon>Pseudomonadota</taxon>
        <taxon>Gammaproteobacteria</taxon>
        <taxon>Alteromonadales</taxon>
        <taxon>Ferrimonadaceae</taxon>
        <taxon>Paraferrimonas</taxon>
    </lineage>
</organism>
<protein>
    <submittedName>
        <fullName evidence="3">Pilus assembly protein PilO</fullName>
    </submittedName>
</protein>
<reference evidence="3 4" key="1">
    <citation type="journal article" date="2014" name="Int. J. Syst. Evol. Microbiol.">
        <title>Complete genome sequence of Corynebacterium casei LMG S-19264T (=DSM 44701T), isolated from a smear-ripened cheese.</title>
        <authorList>
            <consortium name="US DOE Joint Genome Institute (JGI-PGF)"/>
            <person name="Walter F."/>
            <person name="Albersmeier A."/>
            <person name="Kalinowski J."/>
            <person name="Ruckert C."/>
        </authorList>
    </citation>
    <scope>NUCLEOTIDE SEQUENCE [LARGE SCALE GENOMIC DNA]</scope>
    <source>
        <strain evidence="3 4">NBRC 112785</strain>
    </source>
</reference>
<dbReference type="InterPro" id="IPR007445">
    <property type="entry name" value="PilO"/>
</dbReference>
<evidence type="ECO:0000313" key="4">
    <source>
        <dbReference type="Proteomes" id="UP001157439"/>
    </source>
</evidence>
<sequence length="208" mass="23626">MNWKEFDINDLDLENMGSWPIQIKAIFAAILLAAVVYGGHYFFISDRLQSLEQAQAEEQTLRGDFQMKYRLAANLMLYREQLKELEARFAELLKMLPSENEMPGLIDDMSYVAADAGLAIGSLEWEQEIERDFYIEFPIRMSVTGNYHEYGEFVSGVARLPRIVSLHDFKVTKSDSGGVNVEVLAKTYRFKEGAQLPNNLPKNAGSKG</sequence>
<accession>A0AA37TPC6</accession>
<dbReference type="AlphaFoldDB" id="A0AA37TPC6"/>
<dbReference type="InterPro" id="IPR014717">
    <property type="entry name" value="Transl_elong_EF1B/ribsomal_bS6"/>
</dbReference>
<dbReference type="GO" id="GO:0043107">
    <property type="term" value="P:type IV pilus-dependent motility"/>
    <property type="evidence" value="ECO:0007669"/>
    <property type="project" value="InterPro"/>
</dbReference>
<evidence type="ECO:0000313" key="3">
    <source>
        <dbReference type="EMBL" id="GLS82171.1"/>
    </source>
</evidence>
<evidence type="ECO:0000256" key="2">
    <source>
        <dbReference type="SAM" id="Phobius"/>
    </source>
</evidence>
<dbReference type="EMBL" id="BSPO01000001">
    <property type="protein sequence ID" value="GLS82171.1"/>
    <property type="molecule type" value="Genomic_DNA"/>
</dbReference>
<dbReference type="Gene3D" id="3.30.70.60">
    <property type="match status" value="1"/>
</dbReference>
<gene>
    <name evidence="3" type="primary">pilO</name>
    <name evidence="3" type="ORF">GCM10007894_01480</name>
</gene>
<dbReference type="PANTHER" id="PTHR39555:SF1">
    <property type="entry name" value="TYPE IV PILUS INNER MEMBRANE COMPONENT PILO"/>
    <property type="match status" value="1"/>
</dbReference>